<dbReference type="Proteomes" id="UP000478052">
    <property type="component" value="Unassembled WGS sequence"/>
</dbReference>
<proteinExistence type="predicted"/>
<reference evidence="1 2" key="1">
    <citation type="submission" date="2019-08" db="EMBL/GenBank/DDBJ databases">
        <title>Whole genome of Aphis craccivora.</title>
        <authorList>
            <person name="Voronova N.V."/>
            <person name="Shulinski R.S."/>
            <person name="Bandarenka Y.V."/>
            <person name="Zhorov D.G."/>
            <person name="Warner D."/>
        </authorList>
    </citation>
    <scope>NUCLEOTIDE SEQUENCE [LARGE SCALE GENOMIC DNA]</scope>
    <source>
        <strain evidence="1">180601</strain>
        <tissue evidence="1">Whole Body</tissue>
    </source>
</reference>
<name>A0A6G0YKB7_APHCR</name>
<sequence length="142" mass="15841">MLKKVINVHDASLILDMLIELTVNNSKEVPDMMDFTADILKETKLFPAIKICAMIAISLPTTTCRSFRLKTWMKRKNKKIIEDNFDLAPGGILSCGRACTQLVSSLYLTTSLTSLTTFNNSCCSQVDTNIRVHRSSVPSHIC</sequence>
<organism evidence="1 2">
    <name type="scientific">Aphis craccivora</name>
    <name type="common">Cowpea aphid</name>
    <dbReference type="NCBI Taxonomy" id="307492"/>
    <lineage>
        <taxon>Eukaryota</taxon>
        <taxon>Metazoa</taxon>
        <taxon>Ecdysozoa</taxon>
        <taxon>Arthropoda</taxon>
        <taxon>Hexapoda</taxon>
        <taxon>Insecta</taxon>
        <taxon>Pterygota</taxon>
        <taxon>Neoptera</taxon>
        <taxon>Paraneoptera</taxon>
        <taxon>Hemiptera</taxon>
        <taxon>Sternorrhyncha</taxon>
        <taxon>Aphidomorpha</taxon>
        <taxon>Aphidoidea</taxon>
        <taxon>Aphididae</taxon>
        <taxon>Aphidini</taxon>
        <taxon>Aphis</taxon>
        <taxon>Aphis</taxon>
    </lineage>
</organism>
<gene>
    <name evidence="1" type="ORF">FWK35_00011417</name>
</gene>
<keyword evidence="2" id="KW-1185">Reference proteome</keyword>
<dbReference type="AlphaFoldDB" id="A0A6G0YKB7"/>
<feature type="non-terminal residue" evidence="1">
    <location>
        <position position="142"/>
    </location>
</feature>
<dbReference type="EMBL" id="VUJU01003624">
    <property type="protein sequence ID" value="KAF0757283.1"/>
    <property type="molecule type" value="Genomic_DNA"/>
</dbReference>
<evidence type="ECO:0000313" key="2">
    <source>
        <dbReference type="Proteomes" id="UP000478052"/>
    </source>
</evidence>
<protein>
    <submittedName>
        <fullName evidence="1">Dimer Tnp hAT domain-containing protein</fullName>
    </submittedName>
</protein>
<evidence type="ECO:0000313" key="1">
    <source>
        <dbReference type="EMBL" id="KAF0757283.1"/>
    </source>
</evidence>
<accession>A0A6G0YKB7</accession>
<comment type="caution">
    <text evidence="1">The sequence shown here is derived from an EMBL/GenBank/DDBJ whole genome shotgun (WGS) entry which is preliminary data.</text>
</comment>